<accession>A0ABS8RQ57</accession>
<evidence type="ECO:0000259" key="2">
    <source>
        <dbReference type="Pfam" id="PF23598"/>
    </source>
</evidence>
<sequence>MHQLGAFSITAHFYYKVWLTHVCEWQGLDSVLFEAKQKDKEKMGAQISQPTHSVGESQYAANRKKTNVSPSRFSSVRRSIKYKITDVIHRSLQNAPQLGYLKVREAQLGSVSEQIQHLFLISQIINPASFKILGRFEHLHTLFCQLGSSIGPLPHDFFYSVKQLRSLGLHGSSISEIPTTIGILKYLRYLDVSGTSIEYLPESIDNLDNLRTLKLGCLKLVRLPLHMGNLTSLQTLRAFVVGRDDGCRIEELKNLNNISGSFCISKLENVLTSHEAKEAAMTNKKYIRKLELR</sequence>
<dbReference type="SUPFAM" id="SSF52047">
    <property type="entry name" value="RNI-like"/>
    <property type="match status" value="1"/>
</dbReference>
<proteinExistence type="predicted"/>
<feature type="domain" description="Disease resistance R13L4/SHOC-2-like LRR" evidence="2">
    <location>
        <begin position="133"/>
        <end position="258"/>
    </location>
</feature>
<keyword evidence="4" id="KW-1185">Reference proteome</keyword>
<evidence type="ECO:0000256" key="1">
    <source>
        <dbReference type="ARBA" id="ARBA00022737"/>
    </source>
</evidence>
<dbReference type="Gene3D" id="3.80.10.10">
    <property type="entry name" value="Ribonuclease Inhibitor"/>
    <property type="match status" value="1"/>
</dbReference>
<dbReference type="InterPro" id="IPR032675">
    <property type="entry name" value="LRR_dom_sf"/>
</dbReference>
<reference evidence="3 4" key="1">
    <citation type="journal article" date="2021" name="BMC Genomics">
        <title>Datura genome reveals duplications of psychoactive alkaloid biosynthetic genes and high mutation rate following tissue culture.</title>
        <authorList>
            <person name="Rajewski A."/>
            <person name="Carter-House D."/>
            <person name="Stajich J."/>
            <person name="Litt A."/>
        </authorList>
    </citation>
    <scope>NUCLEOTIDE SEQUENCE [LARGE SCALE GENOMIC DNA]</scope>
    <source>
        <strain evidence="3">AR-01</strain>
    </source>
</reference>
<evidence type="ECO:0000313" key="4">
    <source>
        <dbReference type="Proteomes" id="UP000823775"/>
    </source>
</evidence>
<evidence type="ECO:0000313" key="3">
    <source>
        <dbReference type="EMBL" id="MCD7448747.1"/>
    </source>
</evidence>
<organism evidence="3 4">
    <name type="scientific">Datura stramonium</name>
    <name type="common">Jimsonweed</name>
    <name type="synonym">Common thornapple</name>
    <dbReference type="NCBI Taxonomy" id="4076"/>
    <lineage>
        <taxon>Eukaryota</taxon>
        <taxon>Viridiplantae</taxon>
        <taxon>Streptophyta</taxon>
        <taxon>Embryophyta</taxon>
        <taxon>Tracheophyta</taxon>
        <taxon>Spermatophyta</taxon>
        <taxon>Magnoliopsida</taxon>
        <taxon>eudicotyledons</taxon>
        <taxon>Gunneridae</taxon>
        <taxon>Pentapetalae</taxon>
        <taxon>asterids</taxon>
        <taxon>lamiids</taxon>
        <taxon>Solanales</taxon>
        <taxon>Solanaceae</taxon>
        <taxon>Solanoideae</taxon>
        <taxon>Datureae</taxon>
        <taxon>Datura</taxon>
    </lineage>
</organism>
<dbReference type="EMBL" id="JACEIK010000071">
    <property type="protein sequence ID" value="MCD7448747.1"/>
    <property type="molecule type" value="Genomic_DNA"/>
</dbReference>
<dbReference type="InterPro" id="IPR055414">
    <property type="entry name" value="LRR_R13L4/SHOC2-like"/>
</dbReference>
<dbReference type="PANTHER" id="PTHR47186:SF13">
    <property type="entry name" value="DISEASE RESISTANCE PROTEIN RGA3"/>
    <property type="match status" value="1"/>
</dbReference>
<gene>
    <name evidence="3" type="ORF">HAX54_045688</name>
</gene>
<dbReference type="Proteomes" id="UP000823775">
    <property type="component" value="Unassembled WGS sequence"/>
</dbReference>
<comment type="caution">
    <text evidence="3">The sequence shown here is derived from an EMBL/GenBank/DDBJ whole genome shotgun (WGS) entry which is preliminary data.</text>
</comment>
<dbReference type="Pfam" id="PF23598">
    <property type="entry name" value="LRR_14"/>
    <property type="match status" value="1"/>
</dbReference>
<protein>
    <recommendedName>
        <fullName evidence="2">Disease resistance R13L4/SHOC-2-like LRR domain-containing protein</fullName>
    </recommendedName>
</protein>
<dbReference type="PANTHER" id="PTHR47186">
    <property type="entry name" value="LEUCINE-RICH REPEAT-CONTAINING PROTEIN 57"/>
    <property type="match status" value="1"/>
</dbReference>
<keyword evidence="1" id="KW-0677">Repeat</keyword>
<name>A0ABS8RQ57_DATST</name>